<dbReference type="GO" id="GO:0003785">
    <property type="term" value="F:actin monomer binding"/>
    <property type="evidence" value="ECO:0007669"/>
    <property type="project" value="TreeGrafter"/>
</dbReference>
<keyword evidence="5" id="KW-0206">Cytoskeleton</keyword>
<evidence type="ECO:0000256" key="4">
    <source>
        <dbReference type="ARBA" id="ARBA00023203"/>
    </source>
</evidence>
<dbReference type="PRINTS" id="PR01640">
    <property type="entry name" value="PROFILINPLNT"/>
</dbReference>
<dbReference type="EMBL" id="LVLJ01001907">
    <property type="protein sequence ID" value="OAE27401.1"/>
    <property type="molecule type" value="Genomic_DNA"/>
</dbReference>
<dbReference type="PRINTS" id="PR00392">
    <property type="entry name" value="PROFILIN"/>
</dbReference>
<dbReference type="InterPro" id="IPR036140">
    <property type="entry name" value="PFN_sf"/>
</dbReference>
<dbReference type="InterPro" id="IPR005455">
    <property type="entry name" value="PFN_euk"/>
</dbReference>
<dbReference type="PANTHER" id="PTHR11604">
    <property type="entry name" value="PROFILIN"/>
    <property type="match status" value="1"/>
</dbReference>
<dbReference type="SUPFAM" id="SSF55770">
    <property type="entry name" value="Profilin (actin-binding protein)"/>
    <property type="match status" value="1"/>
</dbReference>
<protein>
    <recommendedName>
        <fullName evidence="6">Profilin</fullName>
    </recommendedName>
</protein>
<gene>
    <name evidence="8" type="ORF">AXG93_2015s1300</name>
</gene>
<organism evidence="8 9">
    <name type="scientific">Marchantia polymorpha subsp. ruderalis</name>
    <dbReference type="NCBI Taxonomy" id="1480154"/>
    <lineage>
        <taxon>Eukaryota</taxon>
        <taxon>Viridiplantae</taxon>
        <taxon>Streptophyta</taxon>
        <taxon>Embryophyta</taxon>
        <taxon>Marchantiophyta</taxon>
        <taxon>Marchantiopsida</taxon>
        <taxon>Marchantiidae</taxon>
        <taxon>Marchantiales</taxon>
        <taxon>Marchantiaceae</taxon>
        <taxon>Marchantia</taxon>
    </lineage>
</organism>
<evidence type="ECO:0000313" key="8">
    <source>
        <dbReference type="EMBL" id="OAE27401.1"/>
    </source>
</evidence>
<comment type="similarity">
    <text evidence="2 6">Belongs to the profilin family.</text>
</comment>
<dbReference type="InterPro" id="IPR048278">
    <property type="entry name" value="PFN"/>
</dbReference>
<keyword evidence="9" id="KW-1185">Reference proteome</keyword>
<evidence type="ECO:0000256" key="1">
    <source>
        <dbReference type="ARBA" id="ARBA00004245"/>
    </source>
</evidence>
<dbReference type="Pfam" id="PF00235">
    <property type="entry name" value="Profilin"/>
    <property type="match status" value="1"/>
</dbReference>
<evidence type="ECO:0000256" key="3">
    <source>
        <dbReference type="ARBA" id="ARBA00022490"/>
    </source>
</evidence>
<dbReference type="PANTHER" id="PTHR11604:SF0">
    <property type="entry name" value="PROFILIN"/>
    <property type="match status" value="1"/>
</dbReference>
<comment type="subcellular location">
    <subcellularLocation>
        <location evidence="1">Cytoplasm</location>
        <location evidence="1">Cytoskeleton</location>
    </subcellularLocation>
</comment>
<feature type="region of interest" description="Disordered" evidence="7">
    <location>
        <begin position="1"/>
        <end position="75"/>
    </location>
</feature>
<dbReference type="CDD" id="cd00148">
    <property type="entry name" value="PROF"/>
    <property type="match status" value="1"/>
</dbReference>
<comment type="caution">
    <text evidence="8">The sequence shown here is derived from an EMBL/GenBank/DDBJ whole genome shotgun (WGS) entry which is preliminary data.</text>
</comment>
<evidence type="ECO:0000313" key="9">
    <source>
        <dbReference type="Proteomes" id="UP000077202"/>
    </source>
</evidence>
<evidence type="ECO:0000256" key="7">
    <source>
        <dbReference type="SAM" id="MobiDB-lite"/>
    </source>
</evidence>
<keyword evidence="3" id="KW-0963">Cytoplasm</keyword>
<dbReference type="SMART" id="SM00392">
    <property type="entry name" value="PROF"/>
    <property type="match status" value="1"/>
</dbReference>
<dbReference type="Proteomes" id="UP000077202">
    <property type="component" value="Unassembled WGS sequence"/>
</dbReference>
<dbReference type="GO" id="GO:0005856">
    <property type="term" value="C:cytoskeleton"/>
    <property type="evidence" value="ECO:0007669"/>
    <property type="project" value="UniProtKB-SubCell"/>
</dbReference>
<dbReference type="Gene3D" id="3.30.450.30">
    <property type="entry name" value="Dynein light chain 2a, cytoplasmic"/>
    <property type="match status" value="1"/>
</dbReference>
<dbReference type="SMR" id="A0A176W451"/>
<feature type="compositionally biased region" description="Basic and acidic residues" evidence="7">
    <location>
        <begin position="57"/>
        <end position="68"/>
    </location>
</feature>
<dbReference type="AlphaFoldDB" id="A0A176W451"/>
<evidence type="ECO:0000256" key="5">
    <source>
        <dbReference type="ARBA" id="ARBA00023212"/>
    </source>
</evidence>
<sequence>MLPEPGQRQSDRTARVTGGINGTEGDLSQGNGRERKGNGVGPDWDGVPQDGMGWDGLGRERNHDREDGNVWAQSANFPELQGDEIDKVVKGFVDAAQISMHGLYLGGLKYMVIQGEPGQVLRGKKGTGGVCIKKTNSALVIGLYEDPTKPGECNIVVERLGDYLYEQGI</sequence>
<reference evidence="8" key="1">
    <citation type="submission" date="2016-03" db="EMBL/GenBank/DDBJ databases">
        <title>Mechanisms controlling the formation of the plant cell surface in tip-growing cells are functionally conserved among land plants.</title>
        <authorList>
            <person name="Honkanen S."/>
            <person name="Jones V.A."/>
            <person name="Morieri G."/>
            <person name="Champion C."/>
            <person name="Hetherington A.J."/>
            <person name="Kelly S."/>
            <person name="Saint-Marcoux D."/>
            <person name="Proust H."/>
            <person name="Prescott H."/>
            <person name="Dolan L."/>
        </authorList>
    </citation>
    <scope>NUCLEOTIDE SEQUENCE [LARGE SCALE GENOMIC DNA]</scope>
    <source>
        <tissue evidence="8">Whole gametophyte</tissue>
    </source>
</reference>
<keyword evidence="4 6" id="KW-0009">Actin-binding</keyword>
<accession>A0A176W451</accession>
<evidence type="ECO:0000256" key="2">
    <source>
        <dbReference type="ARBA" id="ARBA00010058"/>
    </source>
</evidence>
<evidence type="ECO:0000256" key="6">
    <source>
        <dbReference type="RuleBase" id="RU003909"/>
    </source>
</evidence>
<proteinExistence type="inferred from homology"/>
<name>A0A176W451_MARPO</name>
<dbReference type="GO" id="GO:0005938">
    <property type="term" value="C:cell cortex"/>
    <property type="evidence" value="ECO:0007669"/>
    <property type="project" value="TreeGrafter"/>
</dbReference>